<feature type="compositionally biased region" description="Basic and acidic residues" evidence="1">
    <location>
        <begin position="13"/>
        <end position="22"/>
    </location>
</feature>
<feature type="domain" description="DUF1618" evidence="2">
    <location>
        <begin position="209"/>
        <end position="304"/>
    </location>
</feature>
<reference evidence="3 4" key="1">
    <citation type="journal article" date="2010" name="Nature">
        <title>Genome sequencing and analysis of the model grass Brachypodium distachyon.</title>
        <authorList>
            <consortium name="International Brachypodium Initiative"/>
        </authorList>
    </citation>
    <scope>NUCLEOTIDE SEQUENCE [LARGE SCALE GENOMIC DNA]</scope>
    <source>
        <strain evidence="3 4">Bd21</strain>
    </source>
</reference>
<keyword evidence="5" id="KW-1185">Reference proteome</keyword>
<evidence type="ECO:0000259" key="2">
    <source>
        <dbReference type="Pfam" id="PF07762"/>
    </source>
</evidence>
<accession>A0A2K2CKW6</accession>
<dbReference type="InterPro" id="IPR011676">
    <property type="entry name" value="DUF1618"/>
</dbReference>
<dbReference type="STRING" id="15368.A0A2K2CKW6"/>
<reference evidence="4" key="3">
    <citation type="submission" date="2018-08" db="UniProtKB">
        <authorList>
            <consortium name="EnsemblPlants"/>
        </authorList>
    </citation>
    <scope>IDENTIFICATION</scope>
    <source>
        <strain evidence="4">cv. Bd21</strain>
    </source>
</reference>
<evidence type="ECO:0000313" key="4">
    <source>
        <dbReference type="EnsemblPlants" id="PNT62670"/>
    </source>
</evidence>
<organism evidence="3">
    <name type="scientific">Brachypodium distachyon</name>
    <name type="common">Purple false brome</name>
    <name type="synonym">Trachynia distachya</name>
    <dbReference type="NCBI Taxonomy" id="15368"/>
    <lineage>
        <taxon>Eukaryota</taxon>
        <taxon>Viridiplantae</taxon>
        <taxon>Streptophyta</taxon>
        <taxon>Embryophyta</taxon>
        <taxon>Tracheophyta</taxon>
        <taxon>Spermatophyta</taxon>
        <taxon>Magnoliopsida</taxon>
        <taxon>Liliopsida</taxon>
        <taxon>Poales</taxon>
        <taxon>Poaceae</taxon>
        <taxon>BOP clade</taxon>
        <taxon>Pooideae</taxon>
        <taxon>Stipodae</taxon>
        <taxon>Brachypodieae</taxon>
        <taxon>Brachypodium</taxon>
    </lineage>
</organism>
<dbReference type="Pfam" id="PF07762">
    <property type="entry name" value="DUF1618"/>
    <property type="match status" value="1"/>
</dbReference>
<sequence length="312" mass="33452">MAATDGLYRRPPHAHDGSHDHDADHLPSSVILYNMVYLDARTNASTAGAVTSKGVAFMLTLWAAHPPRISYFTVRFPGTTSSALPDGNPRVLRTDGDLVLLRFLVVGPEGRSSPASTSFGSSPSTPSACSPTWLSASSAAAATPTTTKKGSSSLRSVGLPVGTTPSTCSTQCHGHGALGPCMWIVESPEGFCFTVPDKVINLHGSSIGWVDIWNGILLFDSLRGDDNDTLQFIRSPRPPPVPNKLARRAVACTRDVSFSDDGCLRFTDVWAHAVPGSDDGLNYISQDWGAAVMKWFGPEKKWQVDRLHAQSF</sequence>
<protein>
    <recommendedName>
        <fullName evidence="2">DUF1618 domain-containing protein</fullName>
    </recommendedName>
</protein>
<dbReference type="AlphaFoldDB" id="A0A2K2CKW6"/>
<dbReference type="EMBL" id="CM000883">
    <property type="protein sequence ID" value="PNT62670.1"/>
    <property type="molecule type" value="Genomic_DNA"/>
</dbReference>
<dbReference type="PANTHER" id="PTHR33074">
    <property type="entry name" value="EXPRESSED PROTEIN-RELATED"/>
    <property type="match status" value="1"/>
</dbReference>
<name>A0A2K2CKW6_BRADI</name>
<dbReference type="PANTHER" id="PTHR33074:SF57">
    <property type="entry name" value="DUF1618 DOMAIN-CONTAINING PROTEIN"/>
    <property type="match status" value="1"/>
</dbReference>
<reference evidence="3" key="2">
    <citation type="submission" date="2017-06" db="EMBL/GenBank/DDBJ databases">
        <title>WGS assembly of Brachypodium distachyon.</title>
        <authorList>
            <consortium name="The International Brachypodium Initiative"/>
            <person name="Lucas S."/>
            <person name="Harmon-Smith M."/>
            <person name="Lail K."/>
            <person name="Tice H."/>
            <person name="Grimwood J."/>
            <person name="Bruce D."/>
            <person name="Barry K."/>
            <person name="Shu S."/>
            <person name="Lindquist E."/>
            <person name="Wang M."/>
            <person name="Pitluck S."/>
            <person name="Vogel J.P."/>
            <person name="Garvin D.F."/>
            <person name="Mockler T.C."/>
            <person name="Schmutz J."/>
            <person name="Rokhsar D."/>
            <person name="Bevan M.W."/>
        </authorList>
    </citation>
    <scope>NUCLEOTIDE SEQUENCE</scope>
    <source>
        <strain evidence="3">Bd21</strain>
    </source>
</reference>
<feature type="region of interest" description="Disordered" evidence="1">
    <location>
        <begin position="1"/>
        <end position="22"/>
    </location>
</feature>
<dbReference type="Proteomes" id="UP000008810">
    <property type="component" value="Chromosome 4"/>
</dbReference>
<proteinExistence type="predicted"/>
<gene>
    <name evidence="3" type="ORF">BRADI_4g06746v3</name>
</gene>
<dbReference type="Gramene" id="PNT62670">
    <property type="protein sequence ID" value="PNT62670"/>
    <property type="gene ID" value="BRADI_4g06746v3"/>
</dbReference>
<evidence type="ECO:0000313" key="3">
    <source>
        <dbReference type="EMBL" id="PNT62670.1"/>
    </source>
</evidence>
<evidence type="ECO:0000256" key="1">
    <source>
        <dbReference type="SAM" id="MobiDB-lite"/>
    </source>
</evidence>
<evidence type="ECO:0000313" key="5">
    <source>
        <dbReference type="Proteomes" id="UP000008810"/>
    </source>
</evidence>
<dbReference type="InParanoid" id="A0A2K2CKW6"/>
<dbReference type="EnsemblPlants" id="PNT62670">
    <property type="protein sequence ID" value="PNT62670"/>
    <property type="gene ID" value="BRADI_4g06746v3"/>
</dbReference>